<reference evidence="1 2" key="1">
    <citation type="submission" date="2023-10" db="EMBL/GenBank/DDBJ databases">
        <title>Chromosome-scale genome assembly provides insights into flower coloration mechanisms of Canna indica.</title>
        <authorList>
            <person name="Li C."/>
        </authorList>
    </citation>
    <scope>NUCLEOTIDE SEQUENCE [LARGE SCALE GENOMIC DNA]</scope>
    <source>
        <tissue evidence="1">Flower</tissue>
    </source>
</reference>
<dbReference type="AlphaFoldDB" id="A0AAQ3Q9Q8"/>
<sequence length="81" mass="8715">MDSCNHADEKVEPAGVVMAAPSSRRSVADSSVRGLKSSRGTWDALSLRPASERRKCWSTNIFLDTKSRKGGLALYSCAGAR</sequence>
<proteinExistence type="predicted"/>
<dbReference type="EMBL" id="CP136892">
    <property type="protein sequence ID" value="WOL01546.1"/>
    <property type="molecule type" value="Genomic_DNA"/>
</dbReference>
<accession>A0AAQ3Q9Q8</accession>
<evidence type="ECO:0000313" key="1">
    <source>
        <dbReference type="EMBL" id="WOL01546.1"/>
    </source>
</evidence>
<protein>
    <submittedName>
        <fullName evidence="1">Uncharacterized protein</fullName>
    </submittedName>
</protein>
<organism evidence="1 2">
    <name type="scientific">Canna indica</name>
    <name type="common">Indian-shot</name>
    <dbReference type="NCBI Taxonomy" id="4628"/>
    <lineage>
        <taxon>Eukaryota</taxon>
        <taxon>Viridiplantae</taxon>
        <taxon>Streptophyta</taxon>
        <taxon>Embryophyta</taxon>
        <taxon>Tracheophyta</taxon>
        <taxon>Spermatophyta</taxon>
        <taxon>Magnoliopsida</taxon>
        <taxon>Liliopsida</taxon>
        <taxon>Zingiberales</taxon>
        <taxon>Cannaceae</taxon>
        <taxon>Canna</taxon>
    </lineage>
</organism>
<name>A0AAQ3Q9Q8_9LILI</name>
<gene>
    <name evidence="1" type="ORF">Cni_G10263</name>
</gene>
<evidence type="ECO:0000313" key="2">
    <source>
        <dbReference type="Proteomes" id="UP001327560"/>
    </source>
</evidence>
<keyword evidence="2" id="KW-1185">Reference proteome</keyword>
<dbReference type="Proteomes" id="UP001327560">
    <property type="component" value="Chromosome 3"/>
</dbReference>